<comment type="caution">
    <text evidence="1">The sequence shown here is derived from an EMBL/GenBank/DDBJ whole genome shotgun (WGS) entry which is preliminary data.</text>
</comment>
<protein>
    <submittedName>
        <fullName evidence="1">Uncharacterized protein</fullName>
    </submittedName>
</protein>
<proteinExistence type="predicted"/>
<dbReference type="EMBL" id="BARU01047649">
    <property type="protein sequence ID" value="GAI00951.1"/>
    <property type="molecule type" value="Genomic_DNA"/>
</dbReference>
<feature type="non-terminal residue" evidence="1">
    <location>
        <position position="98"/>
    </location>
</feature>
<name>X1L509_9ZZZZ</name>
<organism evidence="1">
    <name type="scientific">marine sediment metagenome</name>
    <dbReference type="NCBI Taxonomy" id="412755"/>
    <lineage>
        <taxon>unclassified sequences</taxon>
        <taxon>metagenomes</taxon>
        <taxon>ecological metagenomes</taxon>
    </lineage>
</organism>
<gene>
    <name evidence="1" type="ORF">S03H2_71286</name>
</gene>
<dbReference type="AlphaFoldDB" id="X1L509"/>
<reference evidence="1" key="1">
    <citation type="journal article" date="2014" name="Front. Microbiol.">
        <title>High frequency of phylogenetically diverse reductive dehalogenase-homologous genes in deep subseafloor sedimentary metagenomes.</title>
        <authorList>
            <person name="Kawai M."/>
            <person name="Futagami T."/>
            <person name="Toyoda A."/>
            <person name="Takaki Y."/>
            <person name="Nishi S."/>
            <person name="Hori S."/>
            <person name="Arai W."/>
            <person name="Tsubouchi T."/>
            <person name="Morono Y."/>
            <person name="Uchiyama I."/>
            <person name="Ito T."/>
            <person name="Fujiyama A."/>
            <person name="Inagaki F."/>
            <person name="Takami H."/>
        </authorList>
    </citation>
    <scope>NUCLEOTIDE SEQUENCE</scope>
    <source>
        <strain evidence="1">Expedition CK06-06</strain>
    </source>
</reference>
<feature type="non-terminal residue" evidence="1">
    <location>
        <position position="1"/>
    </location>
</feature>
<accession>X1L509</accession>
<evidence type="ECO:0000313" key="1">
    <source>
        <dbReference type="EMBL" id="GAI00951.1"/>
    </source>
</evidence>
<sequence length="98" mass="9887">AATFDIADEVVVATPSPSSVDESATLDEVFTITLTKDQLTAASDADSIAAAITLGGDLTGLTKGTVEKTSLSVYTIQLTGDLDYSTGSGTITLAASQL</sequence>